<reference evidence="6 7" key="1">
    <citation type="journal article" date="2012" name="BMC Genomics">
        <title>Tools to kill: Genome of one of the most destructive plant pathogenic fungi Macrophomina phaseolina.</title>
        <authorList>
            <person name="Islam M.S."/>
            <person name="Haque M.S."/>
            <person name="Islam M.M."/>
            <person name="Emdad E.M."/>
            <person name="Halim A."/>
            <person name="Hossen Q.M.M."/>
            <person name="Hossain M.Z."/>
            <person name="Ahmed B."/>
            <person name="Rahim S."/>
            <person name="Rahman M.S."/>
            <person name="Alam M.M."/>
            <person name="Hou S."/>
            <person name="Wan X."/>
            <person name="Saito J.A."/>
            <person name="Alam M."/>
        </authorList>
    </citation>
    <scope>NUCLEOTIDE SEQUENCE [LARGE SCALE GENOMIC DNA]</scope>
    <source>
        <strain evidence="6 7">MS6</strain>
    </source>
</reference>
<accession>K2RGD9</accession>
<feature type="region of interest" description="Disordered" evidence="3">
    <location>
        <begin position="304"/>
        <end position="372"/>
    </location>
</feature>
<dbReference type="PROSITE" id="PS50110">
    <property type="entry name" value="RESPONSE_REGULATORY"/>
    <property type="match status" value="1"/>
</dbReference>
<dbReference type="InterPro" id="IPR004358">
    <property type="entry name" value="Sig_transdc_His_kin-like_C"/>
</dbReference>
<dbReference type="SMART" id="SM00387">
    <property type="entry name" value="HATPase_c"/>
    <property type="match status" value="1"/>
</dbReference>
<dbReference type="PANTHER" id="PTHR43719:SF30">
    <property type="entry name" value="TWO-COMPONENT SYSTEM RESPONSE REGULATOR"/>
    <property type="match status" value="1"/>
</dbReference>
<dbReference type="PROSITE" id="PS50109">
    <property type="entry name" value="HIS_KIN"/>
    <property type="match status" value="1"/>
</dbReference>
<dbReference type="OrthoDB" id="60033at2759"/>
<dbReference type="PRINTS" id="PR00344">
    <property type="entry name" value="BCTRLSENSOR"/>
</dbReference>
<dbReference type="PANTHER" id="PTHR43719">
    <property type="entry name" value="TWO-COMPONENT HISTIDINE KINASE"/>
    <property type="match status" value="1"/>
</dbReference>
<dbReference type="InterPro" id="IPR036890">
    <property type="entry name" value="HATPase_C_sf"/>
</dbReference>
<dbReference type="EMBL" id="AHHD01000462">
    <property type="protein sequence ID" value="EKG11967.1"/>
    <property type="molecule type" value="Genomic_DNA"/>
</dbReference>
<feature type="domain" description="Histidine kinase" evidence="4">
    <location>
        <begin position="1"/>
        <end position="178"/>
    </location>
</feature>
<evidence type="ECO:0000259" key="4">
    <source>
        <dbReference type="PROSITE" id="PS50109"/>
    </source>
</evidence>
<dbReference type="InterPro" id="IPR003594">
    <property type="entry name" value="HATPase_dom"/>
</dbReference>
<evidence type="ECO:0000256" key="2">
    <source>
        <dbReference type="PROSITE-ProRule" id="PRU00169"/>
    </source>
</evidence>
<evidence type="ECO:0000256" key="3">
    <source>
        <dbReference type="SAM" id="MobiDB-lite"/>
    </source>
</evidence>
<dbReference type="eggNOG" id="KOG0519">
    <property type="taxonomic scope" value="Eukaryota"/>
</dbReference>
<evidence type="ECO:0000313" key="7">
    <source>
        <dbReference type="Proteomes" id="UP000007129"/>
    </source>
</evidence>
<comment type="caution">
    <text evidence="6">The sequence shown here is derived from an EMBL/GenBank/DDBJ whole genome shotgun (WGS) entry which is preliminary data.</text>
</comment>
<dbReference type="InterPro" id="IPR050956">
    <property type="entry name" value="2C_system_His_kinase"/>
</dbReference>
<feature type="modified residue" description="4-aspartylphosphate" evidence="2">
    <location>
        <position position="385"/>
    </location>
</feature>
<feature type="region of interest" description="Disordered" evidence="3">
    <location>
        <begin position="184"/>
        <end position="223"/>
    </location>
</feature>
<dbReference type="GO" id="GO:0000160">
    <property type="term" value="P:phosphorelay signal transduction system"/>
    <property type="evidence" value="ECO:0007669"/>
    <property type="project" value="InterPro"/>
</dbReference>
<dbReference type="InterPro" id="IPR005467">
    <property type="entry name" value="His_kinase_dom"/>
</dbReference>
<dbReference type="GO" id="GO:0016772">
    <property type="term" value="F:transferase activity, transferring phosphorus-containing groups"/>
    <property type="evidence" value="ECO:0007669"/>
    <property type="project" value="InterPro"/>
</dbReference>
<keyword evidence="1 2" id="KW-0597">Phosphoprotein</keyword>
<dbReference type="AlphaFoldDB" id="K2RGD9"/>
<dbReference type="Proteomes" id="UP000007129">
    <property type="component" value="Unassembled WGS sequence"/>
</dbReference>
<dbReference type="Gene3D" id="3.30.565.10">
    <property type="entry name" value="Histidine kinase-like ATPase, C-terminal domain"/>
    <property type="match status" value="1"/>
</dbReference>
<name>K2RGD9_MACPH</name>
<organism evidence="6 7">
    <name type="scientific">Macrophomina phaseolina (strain MS6)</name>
    <name type="common">Charcoal rot fungus</name>
    <dbReference type="NCBI Taxonomy" id="1126212"/>
    <lineage>
        <taxon>Eukaryota</taxon>
        <taxon>Fungi</taxon>
        <taxon>Dikarya</taxon>
        <taxon>Ascomycota</taxon>
        <taxon>Pezizomycotina</taxon>
        <taxon>Dothideomycetes</taxon>
        <taxon>Dothideomycetes incertae sedis</taxon>
        <taxon>Botryosphaeriales</taxon>
        <taxon>Botryosphaeriaceae</taxon>
        <taxon>Macrophomina</taxon>
    </lineage>
</organism>
<dbReference type="InterPro" id="IPR001789">
    <property type="entry name" value="Sig_transdc_resp-reg_receiver"/>
</dbReference>
<dbReference type="Pfam" id="PF00072">
    <property type="entry name" value="Response_reg"/>
    <property type="match status" value="1"/>
</dbReference>
<dbReference type="Gene3D" id="3.40.50.2300">
    <property type="match status" value="1"/>
</dbReference>
<protein>
    <submittedName>
        <fullName evidence="6">Uncharacterized protein</fullName>
    </submittedName>
</protein>
<dbReference type="SUPFAM" id="SSF52172">
    <property type="entry name" value="CheY-like"/>
    <property type="match status" value="2"/>
</dbReference>
<dbReference type="VEuPathDB" id="FungiDB:MPH_10862"/>
<evidence type="ECO:0000259" key="5">
    <source>
        <dbReference type="PROSITE" id="PS50110"/>
    </source>
</evidence>
<dbReference type="HOGENOM" id="CLU_000445_114_15_1"/>
<evidence type="ECO:0000313" key="6">
    <source>
        <dbReference type="EMBL" id="EKG11967.1"/>
    </source>
</evidence>
<dbReference type="STRING" id="1126212.K2RGD9"/>
<dbReference type="InParanoid" id="K2RGD9"/>
<feature type="compositionally biased region" description="Polar residues" evidence="3">
    <location>
        <begin position="202"/>
        <end position="215"/>
    </location>
</feature>
<feature type="compositionally biased region" description="Low complexity" evidence="3">
    <location>
        <begin position="346"/>
        <end position="370"/>
    </location>
</feature>
<evidence type="ECO:0000256" key="1">
    <source>
        <dbReference type="ARBA" id="ARBA00022553"/>
    </source>
</evidence>
<dbReference type="SMART" id="SM00448">
    <property type="entry name" value="REC"/>
    <property type="match status" value="1"/>
</dbReference>
<dbReference type="Pfam" id="PF02518">
    <property type="entry name" value="HATPase_c"/>
    <property type="match status" value="1"/>
</dbReference>
<dbReference type="CDD" id="cd17546">
    <property type="entry name" value="REC_hyHK_CKI1_RcsC-like"/>
    <property type="match status" value="1"/>
</dbReference>
<dbReference type="InterPro" id="IPR011006">
    <property type="entry name" value="CheY-like_superfamily"/>
</dbReference>
<dbReference type="SUPFAM" id="SSF55874">
    <property type="entry name" value="ATPase domain of HSP90 chaperone/DNA topoisomerase II/histidine kinase"/>
    <property type="match status" value="1"/>
</dbReference>
<feature type="compositionally biased region" description="Low complexity" evidence="3">
    <location>
        <begin position="314"/>
        <end position="326"/>
    </location>
</feature>
<gene>
    <name evidence="6" type="ORF">MPH_10862</name>
</gene>
<feature type="domain" description="Response regulatory" evidence="5">
    <location>
        <begin position="258"/>
        <end position="456"/>
    </location>
</feature>
<sequence length="464" mass="50609">MYEAELISAKIKLNLSIHQSYENMEIDSVLLDPSRLLQVLINLLTNAIKFTRDRDKRAITIFLSASSRRPSAGHNNLAYIPRRSSRPEHTFPSDWGPGEDLFLQIAVEDTGKGLTEDEMKLLFHRFSQASPKTYGEYGGSGLGLFISRELTELQGGEIGVASQAGVGSTFAFYIKARRPISNSTGTLLPSPMDNLRMPPLRRSSSNKCEQANSGGSADRMPLTALSDPSWTYSRVEMEDVQPVQPVEADPKARYPGLKILIVEDNLINQKVLSQQLRRAGCTTYVANHGLEALEFLSRSTFYSNSPAKAPPKDAPAQSIPSTQSAPAKPPPSSVSFHLPNPDAANSIVPPLCSSSSSSSSSSTSFPPGSSVAPSNRIDISVCLMDLEMPVMDGLSCVRHVRAMEAEGLLNRHVPIIAVTANARSEQIAVAMDAGMDMVITKPFRIPELLPQMDALVRSEEREER</sequence>
<proteinExistence type="predicted"/>